<protein>
    <submittedName>
        <fullName evidence="2">Uncharacterized protein</fullName>
    </submittedName>
</protein>
<feature type="region of interest" description="Disordered" evidence="1">
    <location>
        <begin position="1"/>
        <end position="24"/>
    </location>
</feature>
<gene>
    <name evidence="2" type="ORF">LCGC14_3059490</name>
</gene>
<dbReference type="AlphaFoldDB" id="A0A0F8YS64"/>
<organism evidence="2">
    <name type="scientific">marine sediment metagenome</name>
    <dbReference type="NCBI Taxonomy" id="412755"/>
    <lineage>
        <taxon>unclassified sequences</taxon>
        <taxon>metagenomes</taxon>
        <taxon>ecological metagenomes</taxon>
    </lineage>
</organism>
<evidence type="ECO:0000313" key="2">
    <source>
        <dbReference type="EMBL" id="KKK56939.1"/>
    </source>
</evidence>
<accession>A0A0F8YS64</accession>
<sequence>GIIDSRVGVSKIIPHRNKPKPDIE</sequence>
<dbReference type="EMBL" id="LAZR01064740">
    <property type="protein sequence ID" value="KKK56939.1"/>
    <property type="molecule type" value="Genomic_DNA"/>
</dbReference>
<comment type="caution">
    <text evidence="2">The sequence shown here is derived from an EMBL/GenBank/DDBJ whole genome shotgun (WGS) entry which is preliminary data.</text>
</comment>
<feature type="non-terminal residue" evidence="2">
    <location>
        <position position="1"/>
    </location>
</feature>
<proteinExistence type="predicted"/>
<reference evidence="2" key="1">
    <citation type="journal article" date="2015" name="Nature">
        <title>Complex archaea that bridge the gap between prokaryotes and eukaryotes.</title>
        <authorList>
            <person name="Spang A."/>
            <person name="Saw J.H."/>
            <person name="Jorgensen S.L."/>
            <person name="Zaremba-Niedzwiedzka K."/>
            <person name="Martijn J."/>
            <person name="Lind A.E."/>
            <person name="van Eijk R."/>
            <person name="Schleper C."/>
            <person name="Guy L."/>
            <person name="Ettema T.J."/>
        </authorList>
    </citation>
    <scope>NUCLEOTIDE SEQUENCE</scope>
</reference>
<name>A0A0F8YS64_9ZZZZ</name>
<evidence type="ECO:0000256" key="1">
    <source>
        <dbReference type="SAM" id="MobiDB-lite"/>
    </source>
</evidence>